<dbReference type="AlphaFoldDB" id="A0A820QQU4"/>
<comment type="caution">
    <text evidence="2">The sequence shown here is derived from an EMBL/GenBank/DDBJ whole genome shotgun (WGS) entry which is preliminary data.</text>
</comment>
<name>A0A820QQU4_9BILA</name>
<evidence type="ECO:0000313" key="3">
    <source>
        <dbReference type="Proteomes" id="UP000663842"/>
    </source>
</evidence>
<organism evidence="2 3">
    <name type="scientific">Rotaria magnacalcarata</name>
    <dbReference type="NCBI Taxonomy" id="392030"/>
    <lineage>
        <taxon>Eukaryota</taxon>
        <taxon>Metazoa</taxon>
        <taxon>Spiralia</taxon>
        <taxon>Gnathifera</taxon>
        <taxon>Rotifera</taxon>
        <taxon>Eurotatoria</taxon>
        <taxon>Bdelloidea</taxon>
        <taxon>Philodinida</taxon>
        <taxon>Philodinidae</taxon>
        <taxon>Rotaria</taxon>
    </lineage>
</organism>
<dbReference type="Proteomes" id="UP000663842">
    <property type="component" value="Unassembled WGS sequence"/>
</dbReference>
<evidence type="ECO:0000313" key="2">
    <source>
        <dbReference type="EMBL" id="CAF4423087.1"/>
    </source>
</evidence>
<sequence>MGNRASRKTVQKQHSSACDSSAYTSKQPADQPYFRKHHADAHCNLVDNLLNHHLQVVNSNPDIP</sequence>
<protein>
    <submittedName>
        <fullName evidence="2">Uncharacterized protein</fullName>
    </submittedName>
</protein>
<feature type="non-terminal residue" evidence="2">
    <location>
        <position position="64"/>
    </location>
</feature>
<evidence type="ECO:0000256" key="1">
    <source>
        <dbReference type="SAM" id="MobiDB-lite"/>
    </source>
</evidence>
<proteinExistence type="predicted"/>
<feature type="compositionally biased region" description="Basic residues" evidence="1">
    <location>
        <begin position="1"/>
        <end position="11"/>
    </location>
</feature>
<feature type="region of interest" description="Disordered" evidence="1">
    <location>
        <begin position="1"/>
        <end position="29"/>
    </location>
</feature>
<accession>A0A820QQU4</accession>
<gene>
    <name evidence="2" type="ORF">UXM345_LOCUS38796</name>
</gene>
<dbReference type="EMBL" id="CAJOBF010032178">
    <property type="protein sequence ID" value="CAF4423087.1"/>
    <property type="molecule type" value="Genomic_DNA"/>
</dbReference>
<reference evidence="2" key="1">
    <citation type="submission" date="2021-02" db="EMBL/GenBank/DDBJ databases">
        <authorList>
            <person name="Nowell W R."/>
        </authorList>
    </citation>
    <scope>NUCLEOTIDE SEQUENCE</scope>
</reference>
<feature type="compositionally biased region" description="Polar residues" evidence="1">
    <location>
        <begin position="12"/>
        <end position="28"/>
    </location>
</feature>